<dbReference type="GO" id="GO:0030416">
    <property type="term" value="P:methylamine metabolic process"/>
    <property type="evidence" value="ECO:0007669"/>
    <property type="project" value="InterPro"/>
</dbReference>
<feature type="transmembrane region" description="Helical" evidence="6">
    <location>
        <begin position="122"/>
        <end position="151"/>
    </location>
</feature>
<name>W7J026_9PSEU</name>
<comment type="caution">
    <text evidence="8">The sequence shown here is derived from an EMBL/GenBank/DDBJ whole genome shotgun (WGS) entry which is preliminary data.</text>
</comment>
<reference evidence="8 9" key="1">
    <citation type="journal article" date="2014" name="Genome Announc.">
        <title>Draft Genome Sequence of the Antitrypanosomally Active Sponge-Associated Bacterium Actinokineospora sp. Strain EG49.</title>
        <authorList>
            <person name="Harjes J."/>
            <person name="Ryu T."/>
            <person name="Abdelmohsen U.R."/>
            <person name="Moitinho-Silva L."/>
            <person name="Horn H."/>
            <person name="Ravasi T."/>
            <person name="Hentschel U."/>
        </authorList>
    </citation>
    <scope>NUCLEOTIDE SEQUENCE [LARGE SCALE GENOMIC DNA]</scope>
    <source>
        <strain evidence="8 9">EG49</strain>
    </source>
</reference>
<evidence type="ECO:0000256" key="3">
    <source>
        <dbReference type="ARBA" id="ARBA00022989"/>
    </source>
</evidence>
<sequence>MFGWVGAAPAVALAVVLLWAAGFKLLVPSASAAVRRSALRGLVGAERVGPAHRVVGGVEALVAVALLVPAVRPVGAVAAVLLGAGMVAYLGYARSAAPGSSCGCLSGEVAPVGARQFARAGLVVVAGAGALFPGGFAPGSALLVLLALVALSPALDPYWRAPLRHEPDDARVALVDSTDDTDSTGAAPADNVEPVGSATS</sequence>
<organism evidence="8 9">
    <name type="scientific">Actinokineospora spheciospongiae</name>
    <dbReference type="NCBI Taxonomy" id="909613"/>
    <lineage>
        <taxon>Bacteria</taxon>
        <taxon>Bacillati</taxon>
        <taxon>Actinomycetota</taxon>
        <taxon>Actinomycetes</taxon>
        <taxon>Pseudonocardiales</taxon>
        <taxon>Pseudonocardiaceae</taxon>
        <taxon>Actinokineospora</taxon>
    </lineage>
</organism>
<dbReference type="Proteomes" id="UP000019277">
    <property type="component" value="Unassembled WGS sequence"/>
</dbReference>
<feature type="domain" description="Methylamine utilisation protein MauE" evidence="7">
    <location>
        <begin position="4"/>
        <end position="131"/>
    </location>
</feature>
<feature type="transmembrane region" description="Helical" evidence="6">
    <location>
        <begin position="74"/>
        <end position="92"/>
    </location>
</feature>
<comment type="subcellular location">
    <subcellularLocation>
        <location evidence="1">Membrane</location>
        <topology evidence="1">Multi-pass membrane protein</topology>
    </subcellularLocation>
</comment>
<evidence type="ECO:0000256" key="5">
    <source>
        <dbReference type="SAM" id="MobiDB-lite"/>
    </source>
</evidence>
<accession>W7J026</accession>
<proteinExistence type="predicted"/>
<evidence type="ECO:0000256" key="2">
    <source>
        <dbReference type="ARBA" id="ARBA00022692"/>
    </source>
</evidence>
<evidence type="ECO:0000256" key="4">
    <source>
        <dbReference type="ARBA" id="ARBA00023136"/>
    </source>
</evidence>
<evidence type="ECO:0000259" key="7">
    <source>
        <dbReference type="Pfam" id="PF07291"/>
    </source>
</evidence>
<evidence type="ECO:0000256" key="6">
    <source>
        <dbReference type="SAM" id="Phobius"/>
    </source>
</evidence>
<dbReference type="GO" id="GO:0016020">
    <property type="term" value="C:membrane"/>
    <property type="evidence" value="ECO:0007669"/>
    <property type="project" value="UniProtKB-SubCell"/>
</dbReference>
<keyword evidence="3 6" id="KW-1133">Transmembrane helix</keyword>
<dbReference type="InterPro" id="IPR009908">
    <property type="entry name" value="Methylamine_util_MauE"/>
</dbReference>
<dbReference type="AlphaFoldDB" id="W7J026"/>
<dbReference type="EMBL" id="AYXG01000086">
    <property type="protein sequence ID" value="EWC62201.1"/>
    <property type="molecule type" value="Genomic_DNA"/>
</dbReference>
<keyword evidence="4 6" id="KW-0472">Membrane</keyword>
<evidence type="ECO:0000313" key="9">
    <source>
        <dbReference type="Proteomes" id="UP000019277"/>
    </source>
</evidence>
<dbReference type="PATRIC" id="fig|909613.9.peg.2493"/>
<dbReference type="RefSeq" id="WP_052021080.1">
    <property type="nucleotide sequence ID" value="NZ_AYXG01000086.1"/>
</dbReference>
<keyword evidence="2 6" id="KW-0812">Transmembrane</keyword>
<feature type="region of interest" description="Disordered" evidence="5">
    <location>
        <begin position="174"/>
        <end position="200"/>
    </location>
</feature>
<evidence type="ECO:0000256" key="1">
    <source>
        <dbReference type="ARBA" id="ARBA00004141"/>
    </source>
</evidence>
<gene>
    <name evidence="8" type="ORF">UO65_2489</name>
</gene>
<dbReference type="Pfam" id="PF07291">
    <property type="entry name" value="MauE"/>
    <property type="match status" value="1"/>
</dbReference>
<dbReference type="eggNOG" id="ENOG5032DXI">
    <property type="taxonomic scope" value="Bacteria"/>
</dbReference>
<feature type="transmembrane region" description="Helical" evidence="6">
    <location>
        <begin position="6"/>
        <end position="27"/>
    </location>
</feature>
<keyword evidence="9" id="KW-1185">Reference proteome</keyword>
<evidence type="ECO:0000313" key="8">
    <source>
        <dbReference type="EMBL" id="EWC62201.1"/>
    </source>
</evidence>
<protein>
    <recommendedName>
        <fullName evidence="7">Methylamine utilisation protein MauE domain-containing protein</fullName>
    </recommendedName>
</protein>